<dbReference type="KEGG" id="pka:PQ456_14515"/>
<protein>
    <submittedName>
        <fullName evidence="2">Uncharacterized protein</fullName>
    </submittedName>
</protein>
<gene>
    <name evidence="2" type="ORF">PQ456_14515</name>
</gene>
<dbReference type="RefSeq" id="WP_273612937.1">
    <property type="nucleotide sequence ID" value="NZ_CP117416.1"/>
</dbReference>
<evidence type="ECO:0000313" key="2">
    <source>
        <dbReference type="EMBL" id="WCT54412.1"/>
    </source>
</evidence>
<feature type="transmembrane region" description="Helical" evidence="1">
    <location>
        <begin position="39"/>
        <end position="58"/>
    </location>
</feature>
<proteinExistence type="predicted"/>
<accession>A0AAX3LXM5</accession>
<keyword evidence="3" id="KW-1185">Reference proteome</keyword>
<dbReference type="Proteomes" id="UP001220509">
    <property type="component" value="Chromosome"/>
</dbReference>
<evidence type="ECO:0000313" key="3">
    <source>
        <dbReference type="Proteomes" id="UP001220509"/>
    </source>
</evidence>
<name>A0AAX3LXM5_9BACL</name>
<feature type="transmembrane region" description="Helical" evidence="1">
    <location>
        <begin position="70"/>
        <end position="91"/>
    </location>
</feature>
<organism evidence="2 3">
    <name type="scientific">Paenibacillus kyungheensis</name>
    <dbReference type="NCBI Taxonomy" id="1452732"/>
    <lineage>
        <taxon>Bacteria</taxon>
        <taxon>Bacillati</taxon>
        <taxon>Bacillota</taxon>
        <taxon>Bacilli</taxon>
        <taxon>Bacillales</taxon>
        <taxon>Paenibacillaceae</taxon>
        <taxon>Paenibacillus</taxon>
    </lineage>
</organism>
<reference evidence="2 3" key="1">
    <citation type="submission" date="2023-02" db="EMBL/GenBank/DDBJ databases">
        <title>Genome sequence of Paenibacillus kyungheensis KACC 18744.</title>
        <authorList>
            <person name="Kim S."/>
            <person name="Heo J."/>
            <person name="Kwon S.-W."/>
        </authorList>
    </citation>
    <scope>NUCLEOTIDE SEQUENCE [LARGE SCALE GENOMIC DNA]</scope>
    <source>
        <strain evidence="2 3">KACC 18744</strain>
    </source>
</reference>
<dbReference type="EMBL" id="CP117416">
    <property type="protein sequence ID" value="WCT54412.1"/>
    <property type="molecule type" value="Genomic_DNA"/>
</dbReference>
<dbReference type="AlphaFoldDB" id="A0AAX3LXM5"/>
<keyword evidence="1" id="KW-1133">Transmembrane helix</keyword>
<keyword evidence="1" id="KW-0472">Membrane</keyword>
<sequence>MKFQELKTLESRRKQKLRYFKEKVSDLELEKARLEASEAVYKHPLMVLLIGIFVFLYQQFFSAREELGLFFSYILATLTLTFLAVIIIVYFRRLRKIIEHKYILEIVISEKKEYKENLKSKMRSL</sequence>
<evidence type="ECO:0000256" key="1">
    <source>
        <dbReference type="SAM" id="Phobius"/>
    </source>
</evidence>
<keyword evidence="1" id="KW-0812">Transmembrane</keyword>